<reference evidence="2 3" key="1">
    <citation type="journal article" date="2024" name="Plant Biotechnol. J.">
        <title>Dendrobium thyrsiflorum genome and its molecular insights into genes involved in important horticultural traits.</title>
        <authorList>
            <person name="Chen B."/>
            <person name="Wang J.Y."/>
            <person name="Zheng P.J."/>
            <person name="Li K.L."/>
            <person name="Liang Y.M."/>
            <person name="Chen X.F."/>
            <person name="Zhang C."/>
            <person name="Zhao X."/>
            <person name="He X."/>
            <person name="Zhang G.Q."/>
            <person name="Liu Z.J."/>
            <person name="Xu Q."/>
        </authorList>
    </citation>
    <scope>NUCLEOTIDE SEQUENCE [LARGE SCALE GENOMIC DNA]</scope>
    <source>
        <strain evidence="2">GZMU011</strain>
    </source>
</reference>
<evidence type="ECO:0000313" key="3">
    <source>
        <dbReference type="Proteomes" id="UP001552299"/>
    </source>
</evidence>
<dbReference type="Proteomes" id="UP001552299">
    <property type="component" value="Unassembled WGS sequence"/>
</dbReference>
<keyword evidence="3" id="KW-1185">Reference proteome</keyword>
<comment type="caution">
    <text evidence="2">The sequence shown here is derived from an EMBL/GenBank/DDBJ whole genome shotgun (WGS) entry which is preliminary data.</text>
</comment>
<organism evidence="2 3">
    <name type="scientific">Dendrobium thyrsiflorum</name>
    <name type="common">Pinecone-like raceme dendrobium</name>
    <name type="synonym">Orchid</name>
    <dbReference type="NCBI Taxonomy" id="117978"/>
    <lineage>
        <taxon>Eukaryota</taxon>
        <taxon>Viridiplantae</taxon>
        <taxon>Streptophyta</taxon>
        <taxon>Embryophyta</taxon>
        <taxon>Tracheophyta</taxon>
        <taxon>Spermatophyta</taxon>
        <taxon>Magnoliopsida</taxon>
        <taxon>Liliopsida</taxon>
        <taxon>Asparagales</taxon>
        <taxon>Orchidaceae</taxon>
        <taxon>Epidendroideae</taxon>
        <taxon>Malaxideae</taxon>
        <taxon>Dendrobiinae</taxon>
        <taxon>Dendrobium</taxon>
    </lineage>
</organism>
<feature type="region of interest" description="Disordered" evidence="1">
    <location>
        <begin position="93"/>
        <end position="118"/>
    </location>
</feature>
<evidence type="ECO:0000256" key="1">
    <source>
        <dbReference type="SAM" id="MobiDB-lite"/>
    </source>
</evidence>
<dbReference type="AlphaFoldDB" id="A0ABD0VFG7"/>
<dbReference type="PANTHER" id="PTHR47813:SF2">
    <property type="entry name" value="UBIQUITIN-LIKE SUPERFAMILY PROTEIN"/>
    <property type="match status" value="1"/>
</dbReference>
<gene>
    <name evidence="2" type="ORF">M5K25_004562</name>
</gene>
<dbReference type="EMBL" id="JANQDX010000005">
    <property type="protein sequence ID" value="KAL0923789.1"/>
    <property type="molecule type" value="Genomic_DNA"/>
</dbReference>
<name>A0ABD0VFG7_DENTH</name>
<sequence>MDKSGVEEEFAPLFDYSGVHSAGFHCLSDDDLDDSPVVSNGSRKRKGCKASGLLLFQRIHPFFVLTYMCRISIFSLSFWVKKLNGQEVVNILDEEEEDREEKKKKEEDEDWMPPPPKTRCISSAVFEDNTLKALRVMSEVENRS</sequence>
<proteinExistence type="predicted"/>
<evidence type="ECO:0000313" key="2">
    <source>
        <dbReference type="EMBL" id="KAL0923789.1"/>
    </source>
</evidence>
<dbReference type="PANTHER" id="PTHR47813">
    <property type="entry name" value="UBIQUITIN-LIKE SUPERFAMILY PROTEIN"/>
    <property type="match status" value="1"/>
</dbReference>
<accession>A0ABD0VFG7</accession>
<protein>
    <submittedName>
        <fullName evidence="2">Uncharacterized protein</fullName>
    </submittedName>
</protein>